<name>A0AAF1BNY0_9TREE</name>
<comment type="similarity">
    <text evidence="1">Belongs to the glycosyl hydrolase 13 family.</text>
</comment>
<dbReference type="InterPro" id="IPR006047">
    <property type="entry name" value="GH13_cat_dom"/>
</dbReference>
<evidence type="ECO:0000313" key="8">
    <source>
        <dbReference type="Proteomes" id="UP000827549"/>
    </source>
</evidence>
<proteinExistence type="inferred from homology"/>
<dbReference type="GO" id="GO:0000025">
    <property type="term" value="P:maltose catabolic process"/>
    <property type="evidence" value="ECO:0007669"/>
    <property type="project" value="TreeGrafter"/>
</dbReference>
<dbReference type="EMBL" id="CP086718">
    <property type="protein sequence ID" value="WOO83669.1"/>
    <property type="molecule type" value="Genomic_DNA"/>
</dbReference>
<dbReference type="GO" id="GO:0004574">
    <property type="term" value="F:oligo-1,6-glucosidase activity"/>
    <property type="evidence" value="ECO:0007669"/>
    <property type="project" value="TreeGrafter"/>
</dbReference>
<keyword evidence="5" id="KW-0462">Maltose metabolism</keyword>
<keyword evidence="4" id="KW-0326">Glycosidase</keyword>
<keyword evidence="2" id="KW-0378">Hydrolase</keyword>
<evidence type="ECO:0000256" key="1">
    <source>
        <dbReference type="ARBA" id="ARBA00008061"/>
    </source>
</evidence>
<dbReference type="Gene3D" id="3.20.20.80">
    <property type="entry name" value="Glycosidases"/>
    <property type="match status" value="1"/>
</dbReference>
<dbReference type="GO" id="GO:0005987">
    <property type="term" value="P:sucrose catabolic process"/>
    <property type="evidence" value="ECO:0007669"/>
    <property type="project" value="TreeGrafter"/>
</dbReference>
<dbReference type="PANTHER" id="PTHR10357:SF179">
    <property type="entry name" value="NEUTRAL AND BASIC AMINO ACID TRANSPORT PROTEIN RBAT"/>
    <property type="match status" value="1"/>
</dbReference>
<dbReference type="RefSeq" id="XP_062629695.1">
    <property type="nucleotide sequence ID" value="XM_062773709.1"/>
</dbReference>
<dbReference type="FunFam" id="3.20.20.80:FF:000064">
    <property type="entry name" value="Oligo-1,6-glucosidase"/>
    <property type="match status" value="1"/>
</dbReference>
<gene>
    <name evidence="7" type="primary">mal1_0</name>
    <name evidence="7" type="ORF">LOC62_05G007187</name>
</gene>
<dbReference type="InterPro" id="IPR045857">
    <property type="entry name" value="O16G_dom_2"/>
</dbReference>
<reference evidence="7" key="1">
    <citation type="submission" date="2023-10" db="EMBL/GenBank/DDBJ databases">
        <authorList>
            <person name="Noh H."/>
        </authorList>
    </citation>
    <scope>NUCLEOTIDE SEQUENCE</scope>
    <source>
        <strain evidence="7">DUCC4014</strain>
    </source>
</reference>
<dbReference type="Proteomes" id="UP000827549">
    <property type="component" value="Chromosome 5"/>
</dbReference>
<dbReference type="Gene3D" id="2.60.40.1180">
    <property type="entry name" value="Golgi alpha-mannosidase II"/>
    <property type="match status" value="1"/>
</dbReference>
<evidence type="ECO:0000259" key="6">
    <source>
        <dbReference type="SMART" id="SM00642"/>
    </source>
</evidence>
<organism evidence="7 8">
    <name type="scientific">Vanrija pseudolonga</name>
    <dbReference type="NCBI Taxonomy" id="143232"/>
    <lineage>
        <taxon>Eukaryota</taxon>
        <taxon>Fungi</taxon>
        <taxon>Dikarya</taxon>
        <taxon>Basidiomycota</taxon>
        <taxon>Agaricomycotina</taxon>
        <taxon>Tremellomycetes</taxon>
        <taxon>Trichosporonales</taxon>
        <taxon>Trichosporonaceae</taxon>
        <taxon>Vanrija</taxon>
    </lineage>
</organism>
<dbReference type="PANTHER" id="PTHR10357">
    <property type="entry name" value="ALPHA-AMYLASE FAMILY MEMBER"/>
    <property type="match status" value="1"/>
</dbReference>
<dbReference type="GeneID" id="87810361"/>
<accession>A0AAF1BNY0</accession>
<feature type="domain" description="Glycosyl hydrolase family 13 catalytic" evidence="6">
    <location>
        <begin position="20"/>
        <end position="436"/>
    </location>
</feature>
<sequence length="591" mass="67758">MAKWRAASASGGRRRMCTRASFKDHAANGHGTLRGIASQVPYLHDLGIDIVWLSPVYASPQADMGYDISDYQAIDPRYGTLEDWDAVRDACHARGMKLVMDLVVNHSSDQHQWFKESRRSKTDPKRDWYYWHPGKVVDGVRQPPNNWRSRFGSGSAWAWDEASQEYYLHLFLKEQPDLNWTSPGLRRAVYDMMRWWLDRGCDGFRCDVINFIAKAPGFPDAPVTDPTKEFQFAGGLAVNRPEVHTYLKEMYTEVLSHYDAVGECPGKDSPESFAAYSRPENHEFQMVFNFHHQYFDRDGAERRYKPDWVLSDLKKLYNQWHVELPALGGWFANYIENHDQPRFVSRVGSEGDLRNKSAKLVALLHITLTGTLFLYQGQETGQVNMPADWPESEYKDIEATQRLEGERAYLDRLGATPEQRKEHMARVWRDIRSAGRDSPRTPMQWDESAYAGFSSSEPWMRVHDDYPQWNVAKLRADPDSVWSFYARLLRLRKERLALIYGKFIPLDADADDNYSYVRHDEASGEKYLVLLNLGRGEQSVTLDPASWGVDVSSAQLLVSNDDAKEGEGISGPVELAPYSGRVYTLAEALPN</sequence>
<dbReference type="CDD" id="cd11333">
    <property type="entry name" value="AmyAc_SI_OligoGlu_DGase"/>
    <property type="match status" value="1"/>
</dbReference>
<dbReference type="AlphaFoldDB" id="A0AAF1BNY0"/>
<dbReference type="SUPFAM" id="SSF51011">
    <property type="entry name" value="Glycosyl hydrolase domain"/>
    <property type="match status" value="1"/>
</dbReference>
<dbReference type="SMART" id="SM00642">
    <property type="entry name" value="Aamy"/>
    <property type="match status" value="1"/>
</dbReference>
<dbReference type="Gene3D" id="3.90.400.10">
    <property type="entry name" value="Oligo-1,6-glucosidase, Domain 2"/>
    <property type="match status" value="1"/>
</dbReference>
<dbReference type="FunFam" id="3.90.400.10:FF:000001">
    <property type="entry name" value="Maltase A3, isoform A"/>
    <property type="match status" value="1"/>
</dbReference>
<keyword evidence="8" id="KW-1185">Reference proteome</keyword>
<dbReference type="SUPFAM" id="SSF51445">
    <property type="entry name" value="(Trans)glycosidases"/>
    <property type="match status" value="1"/>
</dbReference>
<evidence type="ECO:0000256" key="2">
    <source>
        <dbReference type="ARBA" id="ARBA00022801"/>
    </source>
</evidence>
<dbReference type="GO" id="GO:0033934">
    <property type="term" value="F:glucan 1,4-alpha-maltotriohydrolase activity"/>
    <property type="evidence" value="ECO:0007669"/>
    <property type="project" value="TreeGrafter"/>
</dbReference>
<dbReference type="InterPro" id="IPR017853">
    <property type="entry name" value="GH"/>
</dbReference>
<evidence type="ECO:0000256" key="3">
    <source>
        <dbReference type="ARBA" id="ARBA00023180"/>
    </source>
</evidence>
<keyword evidence="3" id="KW-0325">Glycoprotein</keyword>
<dbReference type="Pfam" id="PF00128">
    <property type="entry name" value="Alpha-amylase"/>
    <property type="match status" value="1"/>
</dbReference>
<evidence type="ECO:0000313" key="7">
    <source>
        <dbReference type="EMBL" id="WOO83669.1"/>
    </source>
</evidence>
<evidence type="ECO:0000256" key="4">
    <source>
        <dbReference type="ARBA" id="ARBA00023295"/>
    </source>
</evidence>
<dbReference type="GO" id="GO:0004556">
    <property type="term" value="F:alpha-amylase activity"/>
    <property type="evidence" value="ECO:0007669"/>
    <property type="project" value="TreeGrafter"/>
</dbReference>
<dbReference type="InterPro" id="IPR013780">
    <property type="entry name" value="Glyco_hydro_b"/>
</dbReference>
<dbReference type="GO" id="GO:0004575">
    <property type="term" value="F:sucrose alpha-glucosidase activity"/>
    <property type="evidence" value="ECO:0007669"/>
    <property type="project" value="TreeGrafter"/>
</dbReference>
<protein>
    <submittedName>
        <fullName evidence="7">Alpha-glucosidase</fullName>
    </submittedName>
</protein>
<evidence type="ECO:0000256" key="5">
    <source>
        <dbReference type="ARBA" id="ARBA00026248"/>
    </source>
</evidence>